<accession>A0A0K0EK85</accession>
<name>A0A0K0EK85_STRER</name>
<protein>
    <submittedName>
        <fullName evidence="1">Phospholipid scramblase</fullName>
    </submittedName>
</protein>
<dbReference type="WBParaSite" id="SSTP_0000987800.1">
    <property type="protein sequence ID" value="SSTP_0000987800.1"/>
    <property type="gene ID" value="SSTP_0000987800"/>
</dbReference>
<sequence>MEAVVERIGDCCSTGAESKTCKLFFGRNSFRINASYDSGTRNSFRINLGHDKEFKYVFLFRSTALQFRHYYCCSGGCCSTGAEPEE</sequence>
<organism evidence="1">
    <name type="scientific">Strongyloides stercoralis</name>
    <name type="common">Threadworm</name>
    <dbReference type="NCBI Taxonomy" id="6248"/>
    <lineage>
        <taxon>Eukaryota</taxon>
        <taxon>Metazoa</taxon>
        <taxon>Ecdysozoa</taxon>
        <taxon>Nematoda</taxon>
        <taxon>Chromadorea</taxon>
        <taxon>Rhabditida</taxon>
        <taxon>Tylenchina</taxon>
        <taxon>Panagrolaimomorpha</taxon>
        <taxon>Strongyloidoidea</taxon>
        <taxon>Strongyloididae</taxon>
        <taxon>Strongyloides</taxon>
    </lineage>
</organism>
<evidence type="ECO:0000313" key="1">
    <source>
        <dbReference type="WBParaSite" id="SSTP_0000987800.1"/>
    </source>
</evidence>
<reference evidence="1" key="1">
    <citation type="submission" date="2015-08" db="UniProtKB">
        <authorList>
            <consortium name="WormBaseParasite"/>
        </authorList>
    </citation>
    <scope>IDENTIFICATION</scope>
</reference>
<proteinExistence type="predicted"/>
<dbReference type="AlphaFoldDB" id="A0A0K0EK85"/>